<name>A0ABU3A0D8_9GAMM</name>
<evidence type="ECO:0000256" key="3">
    <source>
        <dbReference type="ARBA" id="ARBA00023163"/>
    </source>
</evidence>
<dbReference type="EMBL" id="JAVRIF010000003">
    <property type="protein sequence ID" value="MDT0603333.1"/>
    <property type="molecule type" value="Genomic_DNA"/>
</dbReference>
<dbReference type="PANTHER" id="PTHR30146:SF109">
    <property type="entry name" value="HTH-TYPE TRANSCRIPTIONAL REGULATOR GALS"/>
    <property type="match status" value="1"/>
</dbReference>
<sequence>MATIYEVSALAGVSLSSVSRVLNNHEHVSEKTKQKVMAAMDELGYRPNSVARSLASNRSNSIGVLVSELHGPFYGEMLSSIEIELRKAGKHAVVTAGHSVEQSEKDGINFLIDRNCDAIIILIDSLSDEFVIELSKGSTPVVILNRLIPEIKDKCFYIDNELGGYLATKYIIEQGHKNLAYISGPLFKQDANERLDGHKRALNEANLKFDDELFYEGDFLTTSGRVGIDHLLKKNKPFTAAICANDEMASGAMKGLRDHNMLIPKDCSVIGFDNVYFANYLHPELTTMNYPINEMAKMSAQWILKNVYKHSDVFVNNKFTPELIIRESIKKVE</sequence>
<dbReference type="CDD" id="cd01392">
    <property type="entry name" value="HTH_LacI"/>
    <property type="match status" value="1"/>
</dbReference>
<reference evidence="5 6" key="1">
    <citation type="submission" date="2023-09" db="EMBL/GenBank/DDBJ databases">
        <authorList>
            <person name="Rey-Velasco X."/>
        </authorList>
    </citation>
    <scope>NUCLEOTIDE SEQUENCE [LARGE SCALE GENOMIC DNA]</scope>
    <source>
        <strain evidence="5 6">W431</strain>
    </source>
</reference>
<dbReference type="PROSITE" id="PS50932">
    <property type="entry name" value="HTH_LACI_2"/>
    <property type="match status" value="1"/>
</dbReference>
<evidence type="ECO:0000259" key="4">
    <source>
        <dbReference type="PROSITE" id="PS50932"/>
    </source>
</evidence>
<dbReference type="InterPro" id="IPR010982">
    <property type="entry name" value="Lambda_DNA-bd_dom_sf"/>
</dbReference>
<dbReference type="PANTHER" id="PTHR30146">
    <property type="entry name" value="LACI-RELATED TRANSCRIPTIONAL REPRESSOR"/>
    <property type="match status" value="1"/>
</dbReference>
<dbReference type="Gene3D" id="1.10.260.40">
    <property type="entry name" value="lambda repressor-like DNA-binding domains"/>
    <property type="match status" value="1"/>
</dbReference>
<dbReference type="CDD" id="cd06270">
    <property type="entry name" value="PBP1_GalS-like"/>
    <property type="match status" value="1"/>
</dbReference>
<feature type="domain" description="HTH lacI-type" evidence="4">
    <location>
        <begin position="2"/>
        <end position="56"/>
    </location>
</feature>
<dbReference type="RefSeq" id="WP_311579316.1">
    <property type="nucleotide sequence ID" value="NZ_JAVRIF010000003.1"/>
</dbReference>
<dbReference type="SMART" id="SM00354">
    <property type="entry name" value="HTH_LACI"/>
    <property type="match status" value="1"/>
</dbReference>
<dbReference type="InterPro" id="IPR028082">
    <property type="entry name" value="Peripla_BP_I"/>
</dbReference>
<accession>A0ABU3A0D8</accession>
<dbReference type="Proteomes" id="UP001266357">
    <property type="component" value="Unassembled WGS sequence"/>
</dbReference>
<organism evidence="5 6">
    <name type="scientific">Thalassotalea castellviae</name>
    <dbReference type="NCBI Taxonomy" id="3075612"/>
    <lineage>
        <taxon>Bacteria</taxon>
        <taxon>Pseudomonadati</taxon>
        <taxon>Pseudomonadota</taxon>
        <taxon>Gammaproteobacteria</taxon>
        <taxon>Alteromonadales</taxon>
        <taxon>Colwelliaceae</taxon>
        <taxon>Thalassotalea</taxon>
    </lineage>
</organism>
<evidence type="ECO:0000256" key="1">
    <source>
        <dbReference type="ARBA" id="ARBA00023015"/>
    </source>
</evidence>
<dbReference type="InterPro" id="IPR046335">
    <property type="entry name" value="LacI/GalR-like_sensor"/>
</dbReference>
<evidence type="ECO:0000256" key="2">
    <source>
        <dbReference type="ARBA" id="ARBA00023125"/>
    </source>
</evidence>
<dbReference type="GO" id="GO:0003677">
    <property type="term" value="F:DNA binding"/>
    <property type="evidence" value="ECO:0007669"/>
    <property type="project" value="UniProtKB-KW"/>
</dbReference>
<evidence type="ECO:0000313" key="5">
    <source>
        <dbReference type="EMBL" id="MDT0603333.1"/>
    </source>
</evidence>
<proteinExistence type="predicted"/>
<keyword evidence="1" id="KW-0805">Transcription regulation</keyword>
<comment type="caution">
    <text evidence="5">The sequence shown here is derived from an EMBL/GenBank/DDBJ whole genome shotgun (WGS) entry which is preliminary data.</text>
</comment>
<dbReference type="SUPFAM" id="SSF53822">
    <property type="entry name" value="Periplasmic binding protein-like I"/>
    <property type="match status" value="1"/>
</dbReference>
<gene>
    <name evidence="5" type="ORF">RM573_06965</name>
</gene>
<dbReference type="SUPFAM" id="SSF47413">
    <property type="entry name" value="lambda repressor-like DNA-binding domains"/>
    <property type="match status" value="1"/>
</dbReference>
<dbReference type="InterPro" id="IPR000843">
    <property type="entry name" value="HTH_LacI"/>
</dbReference>
<keyword evidence="2 5" id="KW-0238">DNA-binding</keyword>
<dbReference type="Pfam" id="PF00356">
    <property type="entry name" value="LacI"/>
    <property type="match status" value="1"/>
</dbReference>
<keyword evidence="3" id="KW-0804">Transcription</keyword>
<keyword evidence="6" id="KW-1185">Reference proteome</keyword>
<dbReference type="Gene3D" id="3.40.50.2300">
    <property type="match status" value="2"/>
</dbReference>
<protein>
    <submittedName>
        <fullName evidence="5">LacI family DNA-binding transcriptional regulator</fullName>
    </submittedName>
</protein>
<evidence type="ECO:0000313" key="6">
    <source>
        <dbReference type="Proteomes" id="UP001266357"/>
    </source>
</evidence>
<dbReference type="Pfam" id="PF13377">
    <property type="entry name" value="Peripla_BP_3"/>
    <property type="match status" value="1"/>
</dbReference>